<feature type="region of interest" description="Disordered" evidence="1">
    <location>
        <begin position="286"/>
        <end position="310"/>
    </location>
</feature>
<dbReference type="Proteomes" id="UP001266305">
    <property type="component" value="Unassembled WGS sequence"/>
</dbReference>
<evidence type="ECO:0000313" key="3">
    <source>
        <dbReference type="Proteomes" id="UP001266305"/>
    </source>
</evidence>
<organism evidence="2 3">
    <name type="scientific">Saguinus oedipus</name>
    <name type="common">Cotton-top tamarin</name>
    <name type="synonym">Oedipomidas oedipus</name>
    <dbReference type="NCBI Taxonomy" id="9490"/>
    <lineage>
        <taxon>Eukaryota</taxon>
        <taxon>Metazoa</taxon>
        <taxon>Chordata</taxon>
        <taxon>Craniata</taxon>
        <taxon>Vertebrata</taxon>
        <taxon>Euteleostomi</taxon>
        <taxon>Mammalia</taxon>
        <taxon>Eutheria</taxon>
        <taxon>Euarchontoglires</taxon>
        <taxon>Primates</taxon>
        <taxon>Haplorrhini</taxon>
        <taxon>Platyrrhini</taxon>
        <taxon>Cebidae</taxon>
        <taxon>Callitrichinae</taxon>
        <taxon>Saguinus</taxon>
    </lineage>
</organism>
<accession>A0ABQ9UU36</accession>
<feature type="compositionally biased region" description="Polar residues" evidence="1">
    <location>
        <begin position="124"/>
        <end position="134"/>
    </location>
</feature>
<reference evidence="2 3" key="1">
    <citation type="submission" date="2023-05" db="EMBL/GenBank/DDBJ databases">
        <title>B98-5 Cell Line De Novo Hybrid Assembly: An Optical Mapping Approach.</title>
        <authorList>
            <person name="Kananen K."/>
            <person name="Auerbach J.A."/>
            <person name="Kautto E."/>
            <person name="Blachly J.S."/>
        </authorList>
    </citation>
    <scope>NUCLEOTIDE SEQUENCE [LARGE SCALE GENOMIC DNA]</scope>
    <source>
        <strain evidence="2">B95-8</strain>
        <tissue evidence="2">Cell line</tissue>
    </source>
</reference>
<keyword evidence="3" id="KW-1185">Reference proteome</keyword>
<comment type="caution">
    <text evidence="2">The sequence shown here is derived from an EMBL/GenBank/DDBJ whole genome shotgun (WGS) entry which is preliminary data.</text>
</comment>
<feature type="region of interest" description="Disordered" evidence="1">
    <location>
        <begin position="322"/>
        <end position="363"/>
    </location>
</feature>
<protein>
    <submittedName>
        <fullName evidence="2">Uncharacterized protein</fullName>
    </submittedName>
</protein>
<feature type="compositionally biased region" description="Pro residues" evidence="1">
    <location>
        <begin position="341"/>
        <end position="351"/>
    </location>
</feature>
<feature type="region of interest" description="Disordered" evidence="1">
    <location>
        <begin position="117"/>
        <end position="136"/>
    </location>
</feature>
<feature type="region of interest" description="Disordered" evidence="1">
    <location>
        <begin position="1"/>
        <end position="24"/>
    </location>
</feature>
<sequence>MIPSPAPAPSSVRDPDSSGSLGWGRAAGDTRAAVFAPTTQLWASSWPCVLYFVASRVPFSQVVPVDPLGRGIWEKAPQEQLQILPSPGGEERRSLASSHNFRGSPVNFLPRTGVSRAKPHARLSPTSGSTQSSRVPGGGVTSWFRFWLQRPAPVPVAVLLPAGPTAAVAAAFKYLIKAPRAGGGEPTGLAPWSGPGARGTTGCAGQRAGGCAWALLLLRRRRRRRGPGAPGCALRPGQTLFSSSVELRLVKRRRPPPPSPVSPALPIPVRGGRLKGTPRLFLAQALPPGDRGVPGTPRFPGPCTPHSSPRSLDIVPRALCPPGAPWAGRPRLRGVFQPQPQRTPRPAPPAETPAVRAGVGGSE</sequence>
<name>A0ABQ9UU36_SAGOE</name>
<evidence type="ECO:0000256" key="1">
    <source>
        <dbReference type="SAM" id="MobiDB-lite"/>
    </source>
</evidence>
<evidence type="ECO:0000313" key="2">
    <source>
        <dbReference type="EMBL" id="KAK2100623.1"/>
    </source>
</evidence>
<proteinExistence type="predicted"/>
<dbReference type="EMBL" id="JASSZA010000010">
    <property type="protein sequence ID" value="KAK2100623.1"/>
    <property type="molecule type" value="Genomic_DNA"/>
</dbReference>
<gene>
    <name evidence="2" type="ORF">P7K49_021971</name>
</gene>